<evidence type="ECO:0000313" key="1">
    <source>
        <dbReference type="EMBL" id="GAX91595.1"/>
    </source>
</evidence>
<gene>
    <name evidence="1" type="ORF">EFBL_3285</name>
</gene>
<comment type="caution">
    <text evidence="1">The sequence shown here is derived from an EMBL/GenBank/DDBJ whole genome shotgun (WGS) entry which is preliminary data.</text>
</comment>
<dbReference type="Proteomes" id="UP000217785">
    <property type="component" value="Unassembled WGS sequence"/>
</dbReference>
<name>A0A292YSY3_9BACL</name>
<accession>A0A292YSY3</accession>
<dbReference type="RefSeq" id="WP_096183555.1">
    <property type="nucleotide sequence ID" value="NZ_BDUF01000106.1"/>
</dbReference>
<protein>
    <submittedName>
        <fullName evidence="1">Uncharacterized protein</fullName>
    </submittedName>
</protein>
<keyword evidence="2" id="KW-1185">Reference proteome</keyword>
<reference evidence="2" key="1">
    <citation type="submission" date="2017-07" db="EMBL/GenBank/DDBJ databases">
        <title>Draft genome sequence of Effusibacillus lacus strain skLN1.</title>
        <authorList>
            <person name="Watanabe M."/>
            <person name="Kojima H."/>
            <person name="Fukui M."/>
        </authorList>
    </citation>
    <scope>NUCLEOTIDE SEQUENCE [LARGE SCALE GENOMIC DNA]</scope>
    <source>
        <strain evidence="2">skLN1</strain>
    </source>
</reference>
<proteinExistence type="predicted"/>
<dbReference type="OrthoDB" id="10018164at2"/>
<sequence>MSQDERQITPGDIIEGIGEWMGGDGAMPGKAVSGAYPGVAGTALTETALPGYQWQNVPYAPPFSVPAGATYPHLCQVPWSYFPGFPYRPEEGYGMESDGAEDRAQTAGGSYEDETRQLFPFFGFPPFGPQFGFGFGFPFFRPIYRPFYPYYPRPYWWY</sequence>
<dbReference type="AlphaFoldDB" id="A0A292YSY3"/>
<organism evidence="1 2">
    <name type="scientific">Effusibacillus lacus</name>
    <dbReference type="NCBI Taxonomy" id="1348429"/>
    <lineage>
        <taxon>Bacteria</taxon>
        <taxon>Bacillati</taxon>
        <taxon>Bacillota</taxon>
        <taxon>Bacilli</taxon>
        <taxon>Bacillales</taxon>
        <taxon>Alicyclobacillaceae</taxon>
        <taxon>Effusibacillus</taxon>
    </lineage>
</organism>
<evidence type="ECO:0000313" key="2">
    <source>
        <dbReference type="Proteomes" id="UP000217785"/>
    </source>
</evidence>
<dbReference type="EMBL" id="BDUF01000106">
    <property type="protein sequence ID" value="GAX91595.1"/>
    <property type="molecule type" value="Genomic_DNA"/>
</dbReference>